<keyword evidence="3" id="KW-1185">Reference proteome</keyword>
<accession>A0A5R9A2M8</accession>
<dbReference type="EMBL" id="VAWA01000017">
    <property type="protein sequence ID" value="TLP72961.1"/>
    <property type="molecule type" value="Genomic_DNA"/>
</dbReference>
<gene>
    <name evidence="2" type="ORF">FEF27_11065</name>
</gene>
<dbReference type="OrthoDB" id="4330189at2"/>
<dbReference type="Pfam" id="PF12728">
    <property type="entry name" value="HTH_17"/>
    <property type="match status" value="1"/>
</dbReference>
<comment type="caution">
    <text evidence="2">The sequence shown here is derived from an EMBL/GenBank/DDBJ whole genome shotgun (WGS) entry which is preliminary data.</text>
</comment>
<evidence type="ECO:0000259" key="1">
    <source>
        <dbReference type="Pfam" id="PF12728"/>
    </source>
</evidence>
<dbReference type="Proteomes" id="UP000306544">
    <property type="component" value="Unassembled WGS sequence"/>
</dbReference>
<proteinExistence type="predicted"/>
<name>A0A5R9A2M8_9MICC</name>
<dbReference type="InterPro" id="IPR041657">
    <property type="entry name" value="HTH_17"/>
</dbReference>
<feature type="domain" description="Helix-turn-helix" evidence="1">
    <location>
        <begin position="23"/>
        <end position="73"/>
    </location>
</feature>
<sequence length="79" mass="8727">MVTATSTPSGHDAAGSAQGFPELLSFPDLEQMTGIPQSTWRWMRHKGTGPKTIKIGRRVYVDKSDALDWLNSHREETAA</sequence>
<dbReference type="AlphaFoldDB" id="A0A5R9A2M8"/>
<reference evidence="2 3" key="1">
    <citation type="submission" date="2019-05" db="EMBL/GenBank/DDBJ databases">
        <title>Nesterenkonia sp. GY239, isolated from the Southern Atlantic Ocean.</title>
        <authorList>
            <person name="Zhang G."/>
        </authorList>
    </citation>
    <scope>NUCLEOTIDE SEQUENCE [LARGE SCALE GENOMIC DNA]</scope>
    <source>
        <strain evidence="2 3">GY239</strain>
    </source>
</reference>
<dbReference type="RefSeq" id="WP_138170938.1">
    <property type="nucleotide sequence ID" value="NZ_VAWA01000017.1"/>
</dbReference>
<organism evidence="2 3">
    <name type="scientific">Nesterenkonia sphaerica</name>
    <dbReference type="NCBI Taxonomy" id="1804988"/>
    <lineage>
        <taxon>Bacteria</taxon>
        <taxon>Bacillati</taxon>
        <taxon>Actinomycetota</taxon>
        <taxon>Actinomycetes</taxon>
        <taxon>Micrococcales</taxon>
        <taxon>Micrococcaceae</taxon>
        <taxon>Nesterenkonia</taxon>
    </lineage>
</organism>
<protein>
    <submittedName>
        <fullName evidence="2">Helix-turn-helix domain-containing protein</fullName>
    </submittedName>
</protein>
<evidence type="ECO:0000313" key="2">
    <source>
        <dbReference type="EMBL" id="TLP72961.1"/>
    </source>
</evidence>
<evidence type="ECO:0000313" key="3">
    <source>
        <dbReference type="Proteomes" id="UP000306544"/>
    </source>
</evidence>